<dbReference type="RefSeq" id="WP_151967176.1">
    <property type="nucleotide sequence ID" value="NZ_AP019860.1"/>
</dbReference>
<dbReference type="OrthoDB" id="6111975at2"/>
<feature type="transmembrane region" description="Helical" evidence="9">
    <location>
        <begin position="386"/>
        <end position="408"/>
    </location>
</feature>
<dbReference type="PROSITE" id="PS00107">
    <property type="entry name" value="PROTEIN_KINASE_ATP"/>
    <property type="match status" value="1"/>
</dbReference>
<feature type="domain" description="Protein kinase" evidence="10">
    <location>
        <begin position="7"/>
        <end position="280"/>
    </location>
</feature>
<evidence type="ECO:0000256" key="5">
    <source>
        <dbReference type="ARBA" id="ARBA00022777"/>
    </source>
</evidence>
<organism evidence="11 12">
    <name type="scientific">Uabimicrobium amorphum</name>
    <dbReference type="NCBI Taxonomy" id="2596890"/>
    <lineage>
        <taxon>Bacteria</taxon>
        <taxon>Pseudomonadati</taxon>
        <taxon>Planctomycetota</taxon>
        <taxon>Candidatus Uabimicrobiia</taxon>
        <taxon>Candidatus Uabimicrobiales</taxon>
        <taxon>Candidatus Uabimicrobiaceae</taxon>
        <taxon>Candidatus Uabimicrobium</taxon>
    </lineage>
</organism>
<keyword evidence="3" id="KW-0808">Transferase</keyword>
<dbReference type="CDD" id="cd14014">
    <property type="entry name" value="STKc_PknB_like"/>
    <property type="match status" value="1"/>
</dbReference>
<dbReference type="Gene3D" id="1.10.510.10">
    <property type="entry name" value="Transferase(Phosphotransferase) domain 1"/>
    <property type="match status" value="1"/>
</dbReference>
<dbReference type="KEGG" id="uam:UABAM_01294"/>
<dbReference type="Proteomes" id="UP000326354">
    <property type="component" value="Chromosome"/>
</dbReference>
<feature type="region of interest" description="Disordered" evidence="8">
    <location>
        <begin position="416"/>
        <end position="439"/>
    </location>
</feature>
<evidence type="ECO:0000256" key="2">
    <source>
        <dbReference type="ARBA" id="ARBA00012513"/>
    </source>
</evidence>
<dbReference type="InterPro" id="IPR050660">
    <property type="entry name" value="NEK_Ser/Thr_kinase"/>
</dbReference>
<keyword evidence="6 7" id="KW-0067">ATP-binding</keyword>
<evidence type="ECO:0000313" key="11">
    <source>
        <dbReference type="EMBL" id="BBM82951.1"/>
    </source>
</evidence>
<sequence>MLINGRYEIIQKLGSGASSEVFLAKDITSQKPVAVKKITLKDDKEMVLLRLQREYALLSEIRHPNILCAYDHFMEQDSFFMITEYVKGCTLEELIVKYKRSLSFYDRLVVAIQLTRSLEVINALGIVHRDIKPPNIMLDSVHRLVKILDLGTGKKLETPGEENTRVTKAGTVVGTPSYMSPEQIKSEIYDNTDVFSCAITLYQFFSWSEQSPFERKNLLATLNAIANETLPPLHEVVHTTNNEEQQIYLMISDSLAQGLIKDPEQRIDIHSFAEQFEKILEKYNMLRMLASGVHGHTWEPVQALSNQEREKLENLRQKYGGDKGIRRRKASARRGTKTPKVQKAAGTQKVSSARVHNKRLPANITSTQRIAKQKALARKSKQQQDLMYSIFFVAVFAALLWAVFYYVVLDQGPQENKKVTDANTNTNTNTTTSKDAEEKHTYRDSAIEDLLAFAKGHEYRKALQSFENMYRSEEKCAVKSDEPFYKLVMYLCNGDYENALATTAQVLAKDYHGFGLYLSVRTFALSGEVLLGTWYSDIFVGQHGDFYESIKDPAIAISLHQEEAYNKWKKWRGSEKEKELYLQYMIAQILRKQPSKVNWTAVRKHMKNEVFKEICEVLYYAQQLNISYEKRYENLEKIAKKRIMRKRHFPLYMLLMINKNATQQQEILQKMPSYPNFCPVEILTKPSVETSNDIIRQYTSSENSEIIKRSLYCSIVNKRYYDKIDSLIEFFPEWPEGYVLKSGTAPSLRTLSGFVSINLGKLTAKTQQIYTRSVGKLRLKESVVFYWNLRRIKTIHQRMSGVLNSRLSVVINQVDELISILEEAQPKLRKQRSPYFYIEDKNWKKAVRFIRREDSQNRLFYRAVYEVERVHHSSSKKKQEAQDLKILKRAQEFFDRTQTKKSVWRNHGLFLVEYINLMMAFHKKNCMAHFRHPQHKILRNIWFEYIYTRLMNEMAIQQKDSQKFFLQKERGITLAYIQRAKQFKKTLQFEKMRQDLDIAAFLYPLFHYNHPIDRQNIEQFLKNRQK</sequence>
<dbReference type="EC" id="2.7.11.1" evidence="2"/>
<keyword evidence="5 11" id="KW-0418">Kinase</keyword>
<keyword evidence="12" id="KW-1185">Reference proteome</keyword>
<evidence type="ECO:0000313" key="12">
    <source>
        <dbReference type="Proteomes" id="UP000326354"/>
    </source>
</evidence>
<evidence type="ECO:0000256" key="8">
    <source>
        <dbReference type="SAM" id="MobiDB-lite"/>
    </source>
</evidence>
<evidence type="ECO:0000256" key="9">
    <source>
        <dbReference type="SAM" id="Phobius"/>
    </source>
</evidence>
<keyword evidence="11" id="KW-0723">Serine/threonine-protein kinase</keyword>
<evidence type="ECO:0000256" key="7">
    <source>
        <dbReference type="PROSITE-ProRule" id="PRU10141"/>
    </source>
</evidence>
<dbReference type="PROSITE" id="PS00108">
    <property type="entry name" value="PROTEIN_KINASE_ST"/>
    <property type="match status" value="1"/>
</dbReference>
<dbReference type="AlphaFoldDB" id="A0A5S9F273"/>
<keyword evidence="9" id="KW-1133">Transmembrane helix</keyword>
<evidence type="ECO:0000256" key="6">
    <source>
        <dbReference type="ARBA" id="ARBA00022840"/>
    </source>
</evidence>
<proteinExistence type="inferred from homology"/>
<feature type="binding site" evidence="7">
    <location>
        <position position="37"/>
    </location>
    <ligand>
        <name>ATP</name>
        <dbReference type="ChEBI" id="CHEBI:30616"/>
    </ligand>
</feature>
<feature type="region of interest" description="Disordered" evidence="8">
    <location>
        <begin position="323"/>
        <end position="359"/>
    </location>
</feature>
<evidence type="ECO:0000256" key="1">
    <source>
        <dbReference type="ARBA" id="ARBA00010886"/>
    </source>
</evidence>
<keyword evidence="4 7" id="KW-0547">Nucleotide-binding</keyword>
<dbReference type="InterPro" id="IPR008271">
    <property type="entry name" value="Ser/Thr_kinase_AS"/>
</dbReference>
<name>A0A5S9F273_UABAM</name>
<comment type="similarity">
    <text evidence="1">Belongs to the protein kinase superfamily. NEK Ser/Thr protein kinase family. NIMA subfamily.</text>
</comment>
<protein>
    <recommendedName>
        <fullName evidence="2">non-specific serine/threonine protein kinase</fullName>
        <ecNumber evidence="2">2.7.11.1</ecNumber>
    </recommendedName>
</protein>
<feature type="compositionally biased region" description="Basic residues" evidence="8">
    <location>
        <begin position="325"/>
        <end position="337"/>
    </location>
</feature>
<dbReference type="SMART" id="SM00220">
    <property type="entry name" value="S_TKc"/>
    <property type="match status" value="1"/>
</dbReference>
<dbReference type="PANTHER" id="PTHR43671:SF13">
    <property type="entry name" value="SERINE_THREONINE-PROTEIN KINASE NEK2"/>
    <property type="match status" value="1"/>
</dbReference>
<reference evidence="11 12" key="1">
    <citation type="submission" date="2019-08" db="EMBL/GenBank/DDBJ databases">
        <title>Complete genome sequence of Candidatus Uab amorphum.</title>
        <authorList>
            <person name="Shiratori T."/>
            <person name="Suzuki S."/>
            <person name="Kakizawa Y."/>
            <person name="Ishida K."/>
        </authorList>
    </citation>
    <scope>NUCLEOTIDE SEQUENCE [LARGE SCALE GENOMIC DNA]</scope>
    <source>
        <strain evidence="11 12">SRT547</strain>
    </source>
</reference>
<dbReference type="PROSITE" id="PS50011">
    <property type="entry name" value="PROTEIN_KINASE_DOM"/>
    <property type="match status" value="1"/>
</dbReference>
<dbReference type="SUPFAM" id="SSF56112">
    <property type="entry name" value="Protein kinase-like (PK-like)"/>
    <property type="match status" value="1"/>
</dbReference>
<evidence type="ECO:0000259" key="10">
    <source>
        <dbReference type="PROSITE" id="PS50011"/>
    </source>
</evidence>
<dbReference type="EMBL" id="AP019860">
    <property type="protein sequence ID" value="BBM82951.1"/>
    <property type="molecule type" value="Genomic_DNA"/>
</dbReference>
<dbReference type="GO" id="GO:0005524">
    <property type="term" value="F:ATP binding"/>
    <property type="evidence" value="ECO:0007669"/>
    <property type="project" value="UniProtKB-UniRule"/>
</dbReference>
<evidence type="ECO:0000256" key="3">
    <source>
        <dbReference type="ARBA" id="ARBA00022679"/>
    </source>
</evidence>
<dbReference type="InterPro" id="IPR000719">
    <property type="entry name" value="Prot_kinase_dom"/>
</dbReference>
<evidence type="ECO:0000256" key="4">
    <source>
        <dbReference type="ARBA" id="ARBA00022741"/>
    </source>
</evidence>
<feature type="compositionally biased region" description="Low complexity" evidence="8">
    <location>
        <begin position="423"/>
        <end position="432"/>
    </location>
</feature>
<dbReference type="GO" id="GO:0004674">
    <property type="term" value="F:protein serine/threonine kinase activity"/>
    <property type="evidence" value="ECO:0007669"/>
    <property type="project" value="UniProtKB-KW"/>
</dbReference>
<dbReference type="Pfam" id="PF00069">
    <property type="entry name" value="Pkinase"/>
    <property type="match status" value="1"/>
</dbReference>
<dbReference type="InterPro" id="IPR011009">
    <property type="entry name" value="Kinase-like_dom_sf"/>
</dbReference>
<keyword evidence="9" id="KW-0812">Transmembrane</keyword>
<accession>A0A5S9F273</accession>
<dbReference type="InterPro" id="IPR017441">
    <property type="entry name" value="Protein_kinase_ATP_BS"/>
</dbReference>
<keyword evidence="9" id="KW-0472">Membrane</keyword>
<gene>
    <name evidence="11" type="ORF">UABAM_01294</name>
</gene>
<dbReference type="PANTHER" id="PTHR43671">
    <property type="entry name" value="SERINE/THREONINE-PROTEIN KINASE NEK"/>
    <property type="match status" value="1"/>
</dbReference>